<keyword evidence="1" id="KW-0614">Plasmid</keyword>
<geneLocation type="plasmid" evidence="1">
    <name>pNRC100</name>
</geneLocation>
<evidence type="ECO:0000313" key="1">
    <source>
        <dbReference type="EMBL" id="DAC79605.1"/>
    </source>
</evidence>
<reference evidence="1" key="3">
    <citation type="journal article" date="2019" name="Microbiol. Resour. Announc.">
        <title>The genome of the Halobacterium salinarum type strain is closely related to that of the laboratory strains NRC-1 and R1.</title>
        <authorList>
            <person name="Pfeiffer F."/>
            <person name="Marchfelder A."/>
            <person name="Habermann B.H."/>
            <person name="Dyall-Smith M."/>
        </authorList>
    </citation>
    <scope>NUCLEOTIDE SEQUENCE</scope>
    <source>
        <strain evidence="1">NRC-1</strain>
        <plasmid evidence="1">pNRC100</plasmid>
    </source>
</reference>
<dbReference type="EMBL" id="BK010830">
    <property type="protein sequence ID" value="DAC79605.1"/>
    <property type="molecule type" value="Genomic_DNA"/>
</dbReference>
<proteinExistence type="predicted"/>
<gene>
    <name evidence="1" type="ORF">VNG_7112d</name>
</gene>
<dbReference type="AlphaFoldDB" id="A0A510NA73"/>
<organism evidence="1">
    <name type="scientific">Halobacterium salinarum (strain ATCC 700922 / JCM 11081 / NRC-1)</name>
    <name type="common">Halobacterium halobium</name>
    <dbReference type="NCBI Taxonomy" id="64091"/>
    <lineage>
        <taxon>Archaea</taxon>
        <taxon>Methanobacteriati</taxon>
        <taxon>Methanobacteriota</taxon>
        <taxon>Stenosarchaea group</taxon>
        <taxon>Halobacteria</taxon>
        <taxon>Halobacteriales</taxon>
        <taxon>Halobacteriaceae</taxon>
        <taxon>Halobacterium</taxon>
        <taxon>Halobacterium salinarum NRC-34001</taxon>
    </lineage>
</organism>
<reference evidence="1" key="2">
    <citation type="journal article" date="2015" name="Life">
        <title>A manual curation strategy to improve genome annotation: application to a set of haloarchael genomes.</title>
        <authorList>
            <person name="Pfeiffer F."/>
            <person name="Oesterhelt D."/>
        </authorList>
    </citation>
    <scope>NUCLEOTIDE SEQUENCE</scope>
    <source>
        <strain evidence="1">NRC-1</strain>
        <plasmid evidence="1">pNRC100</plasmid>
    </source>
</reference>
<reference evidence="1" key="1">
    <citation type="journal article" date="2008" name="Genomics">
        <title>Evolution in the laboratory: the genome of Halobacterium salinarum strain R1 compared to that of strain NRC-1.</title>
        <authorList>
            <person name="Pfeiffer F."/>
            <person name="Schuster S.C."/>
            <person name="Broicher A."/>
            <person name="Falb M."/>
            <person name="Palm P."/>
            <person name="Rodewald K."/>
            <person name="Ruepp A."/>
            <person name="Soppa J."/>
            <person name="Tittor J."/>
            <person name="Oesterhelt D."/>
        </authorList>
    </citation>
    <scope>NUCLEOTIDE SEQUENCE</scope>
    <source>
        <strain evidence="1">NRC-1</strain>
        <plasmid evidence="1">pNRC100</plasmid>
    </source>
</reference>
<accession>A0A510NA73</accession>
<protein>
    <submittedName>
        <fullName evidence="1">Small CPxCG-related zinc finger protein</fullName>
    </submittedName>
</protein>
<name>A0A510NA73_HALSA</name>
<sequence length="51" mass="5843">MLRRLTRVLWSSEPESEASLVECKRCGTTLESKAVERCPECGSRDIATYFF</sequence>